<dbReference type="Proteomes" id="UP001202581">
    <property type="component" value="Segment"/>
</dbReference>
<dbReference type="KEGG" id="vg:77926960"/>
<dbReference type="InterPro" id="IPR055878">
    <property type="entry name" value="DUF7455"/>
</dbReference>
<dbReference type="Pfam" id="PF24254">
    <property type="entry name" value="DUF7455"/>
    <property type="match status" value="1"/>
</dbReference>
<feature type="domain" description="DUF7455" evidence="1">
    <location>
        <begin position="12"/>
        <end position="62"/>
    </location>
</feature>
<gene>
    <name evidence="2" type="primary">242</name>
    <name evidence="2" type="ORF">SEA_TOMAS_242</name>
</gene>
<dbReference type="GeneID" id="77926960"/>
<organism evidence="2 3">
    <name type="scientific">Streptomyces phage Tomas</name>
    <dbReference type="NCBI Taxonomy" id="2914443"/>
    <lineage>
        <taxon>Viruses</taxon>
        <taxon>Duplodnaviria</taxon>
        <taxon>Heunggongvirae</taxon>
        <taxon>Uroviricota</taxon>
        <taxon>Caudoviricetes</taxon>
        <taxon>Stanwilliamsviridae</taxon>
        <taxon>Boydwoodruffvirinae</taxon>
        <taxon>Tomasvirus</taxon>
        <taxon>Tomasvirus tomas</taxon>
    </lineage>
</organism>
<dbReference type="RefSeq" id="YP_010651325.1">
    <property type="nucleotide sequence ID" value="NC_070781.1"/>
</dbReference>
<name>A0AA49BRU3_9CAUD</name>
<protein>
    <recommendedName>
        <fullName evidence="1">DUF7455 domain-containing protein</fullName>
    </recommendedName>
</protein>
<sequence>MQAVMERPLKKQEDRCDKCRAEAFFIAEKETMNLLFCGHHGRQYSQSLEQQGWSLLDFTDEIR</sequence>
<dbReference type="EMBL" id="OL829978">
    <property type="protein sequence ID" value="UMO76386.1"/>
    <property type="molecule type" value="Genomic_DNA"/>
</dbReference>
<accession>A0AA49BRU3</accession>
<reference evidence="2" key="1">
    <citation type="submission" date="2021-12" db="EMBL/GenBank/DDBJ databases">
        <authorList>
            <person name="Khadka S."/>
            <person name="Uribe D.A."/>
            <person name="Klipsch I.N."/>
            <person name="Rene S.R."/>
            <person name="Jimenez M.L."/>
            <person name="Saini B.K."/>
            <person name="Zugasti M."/>
            <person name="Bullon R.M."/>
            <person name="Sharp C.D."/>
            <person name="Kapinga K.O."/>
            <person name="Warner C.P."/>
            <person name="Sarinana J."/>
            <person name="Jimenez A."/>
            <person name="Layton S.R."/>
            <person name="Nayek S."/>
            <person name="Hughes L.E."/>
            <person name="Garlena R.A."/>
            <person name="Russell D.A."/>
            <person name="Jacobs-Sera D."/>
            <person name="Hatfull G.F."/>
        </authorList>
    </citation>
    <scope>NUCLEOTIDE SEQUENCE</scope>
</reference>
<proteinExistence type="predicted"/>
<evidence type="ECO:0000313" key="2">
    <source>
        <dbReference type="EMBL" id="UMO76386.1"/>
    </source>
</evidence>
<evidence type="ECO:0000259" key="1">
    <source>
        <dbReference type="Pfam" id="PF24254"/>
    </source>
</evidence>
<evidence type="ECO:0000313" key="3">
    <source>
        <dbReference type="Proteomes" id="UP001202581"/>
    </source>
</evidence>
<keyword evidence="3" id="KW-1185">Reference proteome</keyword>